<dbReference type="GeneID" id="18255408"/>
<name>G0S1I3_CHATD</name>
<organism evidence="3">
    <name type="scientific">Chaetomium thermophilum (strain DSM 1495 / CBS 144.50 / IMI 039719)</name>
    <name type="common">Thermochaetoides thermophila</name>
    <dbReference type="NCBI Taxonomy" id="759272"/>
    <lineage>
        <taxon>Eukaryota</taxon>
        <taxon>Fungi</taxon>
        <taxon>Dikarya</taxon>
        <taxon>Ascomycota</taxon>
        <taxon>Pezizomycotina</taxon>
        <taxon>Sordariomycetes</taxon>
        <taxon>Sordariomycetidae</taxon>
        <taxon>Sordariales</taxon>
        <taxon>Chaetomiaceae</taxon>
        <taxon>Thermochaetoides</taxon>
    </lineage>
</organism>
<evidence type="ECO:0000256" key="1">
    <source>
        <dbReference type="SAM" id="MobiDB-lite"/>
    </source>
</evidence>
<evidence type="ECO:0000313" key="3">
    <source>
        <dbReference type="Proteomes" id="UP000008066"/>
    </source>
</evidence>
<feature type="compositionally biased region" description="Low complexity" evidence="1">
    <location>
        <begin position="1"/>
        <end position="15"/>
    </location>
</feature>
<accession>G0S1I3</accession>
<dbReference type="EMBL" id="GL988039">
    <property type="protein sequence ID" value="EGS22893.1"/>
    <property type="molecule type" value="Genomic_DNA"/>
</dbReference>
<dbReference type="RefSeq" id="XP_006691885.1">
    <property type="nucleotide sequence ID" value="XM_006691822.1"/>
</dbReference>
<feature type="region of interest" description="Disordered" evidence="1">
    <location>
        <begin position="66"/>
        <end position="101"/>
    </location>
</feature>
<dbReference type="InterPro" id="IPR025040">
    <property type="entry name" value="DUF3984"/>
</dbReference>
<dbReference type="Pfam" id="PF13136">
    <property type="entry name" value="DUF3984"/>
    <property type="match status" value="1"/>
</dbReference>
<sequence length="495" mass="56190">MELASTSSMSSSAPNSPAPRRPNRANRNINNLNLNPLTPILPEEHKQRHANRRVEDFIPPYTSSTLCRRSAPPTPGQSLFSHQPGPGENSWVRPPRRRGASAPGLQTRLVALQQYKQCPTDFYFQPGGKTRPFPQAPLSEVLERAGAWLTNTVREETGSTYLVRSAKSMTDLQEASAAISGELPLDDFRKRWWDDYERKEKERELERTNPELAKARRLEMARLQREHERAKRWLHEKRWAERRYIKHGTGTWQSLSAPLSRIGSQMSIGTGGNSETYGLPPGVLMTPGTGVITMTGDLGYEEIEKEVKEIEAEEAARDAEDEEYFRMTGQVDPRTLKALEKPLPPEAEQPPALEAVERDIRTLLRRQRNGITGGWFGKMLGIRSYRLSGDTEEDKLKEGDFDEQDYWEAGQHESGVYYFGNEDLSSDDHRPLDEWGNPLTSPRYLPVPGSLVWIDAQYEAADMEEAGLIEPAPEQATWVEDMAWLFRLAKSLLFS</sequence>
<feature type="compositionally biased region" description="Low complexity" evidence="1">
    <location>
        <begin position="25"/>
        <end position="38"/>
    </location>
</feature>
<dbReference type="AlphaFoldDB" id="G0S1I3"/>
<dbReference type="HOGENOM" id="CLU_550936_0_0_1"/>
<reference evidence="2 3" key="1">
    <citation type="journal article" date="2011" name="Cell">
        <title>Insight into structure and assembly of the nuclear pore complex by utilizing the genome of a eukaryotic thermophile.</title>
        <authorList>
            <person name="Amlacher S."/>
            <person name="Sarges P."/>
            <person name="Flemming D."/>
            <person name="van Noort V."/>
            <person name="Kunze R."/>
            <person name="Devos D.P."/>
            <person name="Arumugam M."/>
            <person name="Bork P."/>
            <person name="Hurt E."/>
        </authorList>
    </citation>
    <scope>NUCLEOTIDE SEQUENCE [LARGE SCALE GENOMIC DNA]</scope>
    <source>
        <strain evidence="3">DSM 1495 / CBS 144.50 / IMI 039719</strain>
    </source>
</reference>
<feature type="region of interest" description="Disordered" evidence="1">
    <location>
        <begin position="1"/>
        <end position="38"/>
    </location>
</feature>
<protein>
    <submittedName>
        <fullName evidence="2">Uncharacterized protein</fullName>
    </submittedName>
</protein>
<gene>
    <name evidence="2" type="ORF">CTHT_0013700</name>
</gene>
<evidence type="ECO:0000313" key="2">
    <source>
        <dbReference type="EMBL" id="EGS22893.1"/>
    </source>
</evidence>
<keyword evidence="3" id="KW-1185">Reference proteome</keyword>
<dbReference type="KEGG" id="cthr:CTHT_0013700"/>
<proteinExistence type="predicted"/>
<dbReference type="Proteomes" id="UP000008066">
    <property type="component" value="Unassembled WGS sequence"/>
</dbReference>